<protein>
    <submittedName>
        <fullName evidence="1">Uncharacterized protein</fullName>
    </submittedName>
</protein>
<proteinExistence type="predicted"/>
<organism evidence="1 2">
    <name type="scientific">Sphingomonas telluris</name>
    <dbReference type="NCBI Taxonomy" id="2907998"/>
    <lineage>
        <taxon>Bacteria</taxon>
        <taxon>Pseudomonadati</taxon>
        <taxon>Pseudomonadota</taxon>
        <taxon>Alphaproteobacteria</taxon>
        <taxon>Sphingomonadales</taxon>
        <taxon>Sphingomonadaceae</taxon>
        <taxon>Sphingomonas</taxon>
    </lineage>
</organism>
<keyword evidence="2" id="KW-1185">Reference proteome</keyword>
<gene>
    <name evidence="1" type="ORF">LZ016_07360</name>
</gene>
<sequence>MPLSLLLSLLPAMFGMMVLGPRDEVRTLVVEQEVIMRIPVRPAPAIEWEEHKGPKCIPAKSIRGAMLSGREHVDFVLYDRTRLRARLSEDCPALDFYNGFYLTPDDGQVCIKRDTIHSRMGSSCRIERFRRLEPKIAR</sequence>
<dbReference type="Proteomes" id="UP001203058">
    <property type="component" value="Unassembled WGS sequence"/>
</dbReference>
<dbReference type="EMBL" id="JAKZHW010000001">
    <property type="protein sequence ID" value="MCH8615915.1"/>
    <property type="molecule type" value="Genomic_DNA"/>
</dbReference>
<reference evidence="1 2" key="1">
    <citation type="submission" date="2022-03" db="EMBL/GenBank/DDBJ databases">
        <authorList>
            <person name="Jo J.-H."/>
            <person name="Im W.-T."/>
        </authorList>
    </citation>
    <scope>NUCLEOTIDE SEQUENCE [LARGE SCALE GENOMIC DNA]</scope>
    <source>
        <strain evidence="1 2">SM33</strain>
    </source>
</reference>
<evidence type="ECO:0000313" key="2">
    <source>
        <dbReference type="Proteomes" id="UP001203058"/>
    </source>
</evidence>
<accession>A0ABS9VLT2</accession>
<comment type="caution">
    <text evidence="1">The sequence shown here is derived from an EMBL/GenBank/DDBJ whole genome shotgun (WGS) entry which is preliminary data.</text>
</comment>
<evidence type="ECO:0000313" key="1">
    <source>
        <dbReference type="EMBL" id="MCH8615915.1"/>
    </source>
</evidence>
<dbReference type="RefSeq" id="WP_241446751.1">
    <property type="nucleotide sequence ID" value="NZ_JAKZHW010000001.1"/>
</dbReference>
<name>A0ABS9VLT2_9SPHN</name>